<accession>A0A6A7Y5L1</accession>
<dbReference type="InterPro" id="IPR019239">
    <property type="entry name" value="VapB_antitoxin"/>
</dbReference>
<dbReference type="Pfam" id="PF09957">
    <property type="entry name" value="VapB_antitoxin"/>
    <property type="match status" value="1"/>
</dbReference>
<organism evidence="1 2">
    <name type="scientific">Segnochrobactrum spirostomi</name>
    <dbReference type="NCBI Taxonomy" id="2608987"/>
    <lineage>
        <taxon>Bacteria</taxon>
        <taxon>Pseudomonadati</taxon>
        <taxon>Pseudomonadota</taxon>
        <taxon>Alphaproteobacteria</taxon>
        <taxon>Hyphomicrobiales</taxon>
        <taxon>Segnochrobactraceae</taxon>
        <taxon>Segnochrobactrum</taxon>
    </lineage>
</organism>
<dbReference type="EMBL" id="VWNA01000001">
    <property type="protein sequence ID" value="MQT13371.1"/>
    <property type="molecule type" value="Genomic_DNA"/>
</dbReference>
<evidence type="ECO:0000313" key="1">
    <source>
        <dbReference type="EMBL" id="MQT13371.1"/>
    </source>
</evidence>
<name>A0A6A7Y5L1_9HYPH</name>
<gene>
    <name evidence="1" type="ORF">F0357_12105</name>
</gene>
<comment type="caution">
    <text evidence="1">The sequence shown here is derived from an EMBL/GenBank/DDBJ whole genome shotgun (WGS) entry which is preliminary data.</text>
</comment>
<keyword evidence="2" id="KW-1185">Reference proteome</keyword>
<dbReference type="AlphaFoldDB" id="A0A6A7Y5L1"/>
<protein>
    <submittedName>
        <fullName evidence="1">Type II toxin-antitoxin system VapB family antitoxin</fullName>
    </submittedName>
</protein>
<proteinExistence type="predicted"/>
<evidence type="ECO:0000313" key="2">
    <source>
        <dbReference type="Proteomes" id="UP000332515"/>
    </source>
</evidence>
<sequence length="69" mass="7591">MRTDIELDESLMREAMTLTGLKTATAVVEAALRALVEQSQRHRALDKLAGIGWQGDLGVLRDPRSSDPE</sequence>
<reference evidence="1 2" key="1">
    <citation type="submission" date="2019-09" db="EMBL/GenBank/DDBJ databases">
        <title>Segnochrobactrum spirostomi gen. nov., sp. nov., isolated from the ciliate Spirostomum cf. yagiui and description of a novel family, Segnochrobactraceae fam. nov. within the order Rhizobiales of the class Alphaproteobacteria.</title>
        <authorList>
            <person name="Akter S."/>
            <person name="Shazib S.U.A."/>
            <person name="Shin M.K."/>
        </authorList>
    </citation>
    <scope>NUCLEOTIDE SEQUENCE [LARGE SCALE GENOMIC DNA]</scope>
    <source>
        <strain evidence="1 2">Sp-1</strain>
    </source>
</reference>
<dbReference type="Proteomes" id="UP000332515">
    <property type="component" value="Unassembled WGS sequence"/>
</dbReference>
<dbReference type="RefSeq" id="WP_153481779.1">
    <property type="nucleotide sequence ID" value="NZ_VWNA01000001.1"/>
</dbReference>